<sequence>MFIYFANYQVILFSSFVTLISLSSISSIQDGQVRTPPMGWLSWERFRCTTDCSAYPDDCISDKLLRQMADHLAADGFVKAGYNHVIVDDCWLAKTRDVKGRLQPDAARFPQGMKPLADYIHSKGLKFGLYEDVGAKTCAGYPGSEHYFQLDAQTFADWTVDYLKFDGCNYHPSQYQFGYPNMNFFLNMTGRQIVLSCEYALYEKSFQKPNYTAQAQVCHLSRNFDDIDDSWDSLLSIIKFYGENNGDFAAVAGPGYFNDPDMLIIGNFGLSPDQERVQMAVWCILAAPLMISNDLRKIRKSSKDLLLNKMAIAVNQDELGVQGRRVNMIGNVEIWSKPILPAGSYAFAFVNRNTGVPTKITLSLTQYTEQFWLKENTNQKVKELLSNAPAVVAYNVTEIFENIYEGVFKPRQSFTKFVNPTGAYFAIATAIYQPK</sequence>
<gene>
    <name evidence="14" type="primary">20195277</name>
    <name evidence="13" type="ORF">HELRODRAFT_111560</name>
</gene>
<dbReference type="GO" id="GO:0005764">
    <property type="term" value="C:lysosome"/>
    <property type="evidence" value="ECO:0007669"/>
    <property type="project" value="UniProtKB-SubCell"/>
</dbReference>
<reference evidence="13 15" key="2">
    <citation type="journal article" date="2013" name="Nature">
        <title>Insights into bilaterian evolution from three spiralian genomes.</title>
        <authorList>
            <person name="Simakov O."/>
            <person name="Marletaz F."/>
            <person name="Cho S.J."/>
            <person name="Edsinger-Gonzales E."/>
            <person name="Havlak P."/>
            <person name="Hellsten U."/>
            <person name="Kuo D.H."/>
            <person name="Larsson T."/>
            <person name="Lv J."/>
            <person name="Arendt D."/>
            <person name="Savage R."/>
            <person name="Osoegawa K."/>
            <person name="de Jong P."/>
            <person name="Grimwood J."/>
            <person name="Chapman J.A."/>
            <person name="Shapiro H."/>
            <person name="Aerts A."/>
            <person name="Otillar R.P."/>
            <person name="Terry A.Y."/>
            <person name="Boore J.L."/>
            <person name="Grigoriev I.V."/>
            <person name="Lindberg D.R."/>
            <person name="Seaver E.C."/>
            <person name="Weisblat D.A."/>
            <person name="Putnam N.H."/>
            <person name="Rokhsar D.S."/>
        </authorList>
    </citation>
    <scope>NUCLEOTIDE SEQUENCE</scope>
</reference>
<dbReference type="EC" id="3.2.1.-" evidence="10"/>
<dbReference type="GO" id="GO:0016139">
    <property type="term" value="P:glycoside catabolic process"/>
    <property type="evidence" value="ECO:0000318"/>
    <property type="project" value="GO_Central"/>
</dbReference>
<dbReference type="CTD" id="20195277"/>
<name>T1EFC5_HELRO</name>
<dbReference type="PANTHER" id="PTHR11452:SF83">
    <property type="entry name" value="ALPHA-GALACTOSIDASE"/>
    <property type="match status" value="1"/>
</dbReference>
<keyword evidence="4 10" id="KW-0378">Hydrolase</keyword>
<dbReference type="InterPro" id="IPR013785">
    <property type="entry name" value="Aldolase_TIM"/>
</dbReference>
<dbReference type="InterPro" id="IPR013780">
    <property type="entry name" value="Glyco_hydro_b"/>
</dbReference>
<dbReference type="OrthoDB" id="5795902at2759"/>
<evidence type="ECO:0000256" key="4">
    <source>
        <dbReference type="ARBA" id="ARBA00022801"/>
    </source>
</evidence>
<reference evidence="14" key="3">
    <citation type="submission" date="2015-06" db="UniProtKB">
        <authorList>
            <consortium name="EnsemblMetazoa"/>
        </authorList>
    </citation>
    <scope>IDENTIFICATION</scope>
</reference>
<dbReference type="STRING" id="6412.T1EFC5"/>
<dbReference type="SUPFAM" id="SSF51445">
    <property type="entry name" value="(Trans)glycosidases"/>
    <property type="match status" value="1"/>
</dbReference>
<dbReference type="InterPro" id="IPR035373">
    <property type="entry name" value="Melibiase/NAGA_C"/>
</dbReference>
<evidence type="ECO:0000313" key="13">
    <source>
        <dbReference type="EMBL" id="ESO05122.1"/>
    </source>
</evidence>
<dbReference type="Gene3D" id="3.20.20.70">
    <property type="entry name" value="Aldolase class I"/>
    <property type="match status" value="1"/>
</dbReference>
<dbReference type="GO" id="GO:0006629">
    <property type="term" value="P:lipid metabolic process"/>
    <property type="evidence" value="ECO:0007669"/>
    <property type="project" value="UniProtKB-KW"/>
</dbReference>
<dbReference type="AlphaFoldDB" id="T1EFC5"/>
<evidence type="ECO:0000256" key="8">
    <source>
        <dbReference type="ARBA" id="ARBA00023228"/>
    </source>
</evidence>
<comment type="similarity">
    <text evidence="2 10">Belongs to the glycosyl hydrolase 27 family.</text>
</comment>
<dbReference type="InterPro" id="IPR000111">
    <property type="entry name" value="Glyco_hydro_27/36_CS"/>
</dbReference>
<dbReference type="Proteomes" id="UP000015101">
    <property type="component" value="Unassembled WGS sequence"/>
</dbReference>
<evidence type="ECO:0000256" key="9">
    <source>
        <dbReference type="ARBA" id="ARBA00023295"/>
    </source>
</evidence>
<keyword evidence="6 10" id="KW-1015">Disulfide bond</keyword>
<evidence type="ECO:0000256" key="7">
    <source>
        <dbReference type="ARBA" id="ARBA00023180"/>
    </source>
</evidence>
<organism evidence="14 15">
    <name type="scientific">Helobdella robusta</name>
    <name type="common">Californian leech</name>
    <dbReference type="NCBI Taxonomy" id="6412"/>
    <lineage>
        <taxon>Eukaryota</taxon>
        <taxon>Metazoa</taxon>
        <taxon>Spiralia</taxon>
        <taxon>Lophotrochozoa</taxon>
        <taxon>Annelida</taxon>
        <taxon>Clitellata</taxon>
        <taxon>Hirudinea</taxon>
        <taxon>Rhynchobdellida</taxon>
        <taxon>Glossiphoniidae</taxon>
        <taxon>Helobdella</taxon>
    </lineage>
</organism>
<comment type="subunit">
    <text evidence="3 10">Homodimer.</text>
</comment>
<dbReference type="CDD" id="cd14792">
    <property type="entry name" value="GH27"/>
    <property type="match status" value="1"/>
</dbReference>
<dbReference type="SUPFAM" id="SSF51011">
    <property type="entry name" value="Glycosyl hydrolase domain"/>
    <property type="match status" value="1"/>
</dbReference>
<keyword evidence="7" id="KW-0325">Glycoprotein</keyword>
<evidence type="ECO:0000256" key="5">
    <source>
        <dbReference type="ARBA" id="ARBA00023098"/>
    </source>
</evidence>
<feature type="domain" description="Alpha galactosidase A C-terminal" evidence="12">
    <location>
        <begin position="320"/>
        <end position="396"/>
    </location>
</feature>
<dbReference type="PRINTS" id="PR00740">
    <property type="entry name" value="GLHYDRLASE27"/>
</dbReference>
<dbReference type="GO" id="GO:0005737">
    <property type="term" value="C:cytoplasm"/>
    <property type="evidence" value="ECO:0000318"/>
    <property type="project" value="GO_Central"/>
</dbReference>
<evidence type="ECO:0000313" key="14">
    <source>
        <dbReference type="EnsemblMetazoa" id="HelroP111560"/>
    </source>
</evidence>
<dbReference type="EnsemblMetazoa" id="HelroT111560">
    <property type="protein sequence ID" value="HelroP111560"/>
    <property type="gene ID" value="HelroG111560"/>
</dbReference>
<feature type="chain" id="PRO_5010979834" description="Alpha-galactosidase" evidence="11">
    <location>
        <begin position="28"/>
        <end position="435"/>
    </location>
</feature>
<dbReference type="GO" id="GO:0009311">
    <property type="term" value="P:oligosaccharide metabolic process"/>
    <property type="evidence" value="ECO:0000318"/>
    <property type="project" value="GO_Central"/>
</dbReference>
<dbReference type="Gene3D" id="2.60.40.1180">
    <property type="entry name" value="Golgi alpha-mannosidase II"/>
    <property type="match status" value="1"/>
</dbReference>
<dbReference type="eggNOG" id="KOG2366">
    <property type="taxonomic scope" value="Eukaryota"/>
</dbReference>
<keyword evidence="15" id="KW-1185">Reference proteome</keyword>
<protein>
    <recommendedName>
        <fullName evidence="10">Alpha-galactosidase</fullName>
        <ecNumber evidence="10">3.2.1.-</ecNumber>
    </recommendedName>
</protein>
<dbReference type="KEGG" id="hro:HELRODRAFT_111560"/>
<reference evidence="15" key="1">
    <citation type="submission" date="2012-12" db="EMBL/GenBank/DDBJ databases">
        <authorList>
            <person name="Hellsten U."/>
            <person name="Grimwood J."/>
            <person name="Chapman J.A."/>
            <person name="Shapiro H."/>
            <person name="Aerts A."/>
            <person name="Otillar R.P."/>
            <person name="Terry A.Y."/>
            <person name="Boore J.L."/>
            <person name="Simakov O."/>
            <person name="Marletaz F."/>
            <person name="Cho S.-J."/>
            <person name="Edsinger-Gonzales E."/>
            <person name="Havlak P."/>
            <person name="Kuo D.-H."/>
            <person name="Larsson T."/>
            <person name="Lv J."/>
            <person name="Arendt D."/>
            <person name="Savage R."/>
            <person name="Osoegawa K."/>
            <person name="de Jong P."/>
            <person name="Lindberg D.R."/>
            <person name="Seaver E.C."/>
            <person name="Weisblat D.A."/>
            <person name="Putnam N.H."/>
            <person name="Grigoriev I.V."/>
            <person name="Rokhsar D.S."/>
        </authorList>
    </citation>
    <scope>NUCLEOTIDE SEQUENCE</scope>
</reference>
<feature type="signal peptide" evidence="11">
    <location>
        <begin position="1"/>
        <end position="27"/>
    </location>
</feature>
<evidence type="ECO:0000256" key="3">
    <source>
        <dbReference type="ARBA" id="ARBA00011738"/>
    </source>
</evidence>
<evidence type="ECO:0000256" key="11">
    <source>
        <dbReference type="SAM" id="SignalP"/>
    </source>
</evidence>
<dbReference type="GeneID" id="20195277"/>
<evidence type="ECO:0000256" key="1">
    <source>
        <dbReference type="ARBA" id="ARBA00004371"/>
    </source>
</evidence>
<dbReference type="RefSeq" id="XP_009017055.1">
    <property type="nucleotide sequence ID" value="XM_009018807.1"/>
</dbReference>
<accession>T1EFC5</accession>
<evidence type="ECO:0000256" key="2">
    <source>
        <dbReference type="ARBA" id="ARBA00009743"/>
    </source>
</evidence>
<evidence type="ECO:0000259" key="12">
    <source>
        <dbReference type="Pfam" id="PF17450"/>
    </source>
</evidence>
<dbReference type="GO" id="GO:0004557">
    <property type="term" value="F:alpha-galactosidase activity"/>
    <property type="evidence" value="ECO:0000318"/>
    <property type="project" value="GO_Central"/>
</dbReference>
<keyword evidence="8" id="KW-0458">Lysosome</keyword>
<proteinExistence type="inferred from homology"/>
<dbReference type="EMBL" id="KB096411">
    <property type="protein sequence ID" value="ESO05122.1"/>
    <property type="molecule type" value="Genomic_DNA"/>
</dbReference>
<evidence type="ECO:0000313" key="15">
    <source>
        <dbReference type="Proteomes" id="UP000015101"/>
    </source>
</evidence>
<keyword evidence="9 10" id="KW-0326">Glycosidase</keyword>
<dbReference type="InterPro" id="IPR002241">
    <property type="entry name" value="Glyco_hydro_27"/>
</dbReference>
<dbReference type="InParanoid" id="T1EFC5"/>
<keyword evidence="5" id="KW-0443">Lipid metabolism</keyword>
<dbReference type="FunFam" id="3.20.20.70:FF:000197">
    <property type="entry name" value="Alpha-galactosidase"/>
    <property type="match status" value="1"/>
</dbReference>
<evidence type="ECO:0000256" key="6">
    <source>
        <dbReference type="ARBA" id="ARBA00023157"/>
    </source>
</evidence>
<dbReference type="Pfam" id="PF17450">
    <property type="entry name" value="Melibiase_2_C"/>
    <property type="match status" value="1"/>
</dbReference>
<keyword evidence="11" id="KW-0732">Signal</keyword>
<dbReference type="FunCoup" id="T1EFC5">
    <property type="interactions" value="821"/>
</dbReference>
<dbReference type="HOGENOM" id="CLU_013093_0_0_1"/>
<dbReference type="OMA" id="WHDPDMI"/>
<evidence type="ECO:0000256" key="10">
    <source>
        <dbReference type="RuleBase" id="RU361168"/>
    </source>
</evidence>
<dbReference type="Pfam" id="PF16499">
    <property type="entry name" value="Melibiase_2"/>
    <property type="match status" value="1"/>
</dbReference>
<dbReference type="InterPro" id="IPR017853">
    <property type="entry name" value="GH"/>
</dbReference>
<dbReference type="PROSITE" id="PS00512">
    <property type="entry name" value="ALPHA_GALACTOSIDASE"/>
    <property type="match status" value="1"/>
</dbReference>
<dbReference type="PANTHER" id="PTHR11452">
    <property type="entry name" value="ALPHA-GALACTOSIDASE/ALPHA-N-ACETYLGALACTOSAMINIDASE"/>
    <property type="match status" value="1"/>
</dbReference>
<comment type="subcellular location">
    <subcellularLocation>
        <location evidence="1">Lysosome</location>
    </subcellularLocation>
</comment>
<dbReference type="EMBL" id="AMQM01004081">
    <property type="status" value="NOT_ANNOTATED_CDS"/>
    <property type="molecule type" value="Genomic_DNA"/>
</dbReference>